<evidence type="ECO:0000313" key="1">
    <source>
        <dbReference type="EMBL" id="PAU67149.1"/>
    </source>
</evidence>
<dbReference type="RefSeq" id="WP_095614011.1">
    <property type="nucleotide sequence ID" value="NZ_MVOG01000045.1"/>
</dbReference>
<protein>
    <submittedName>
        <fullName evidence="1">Uncharacterized protein</fullName>
    </submittedName>
</protein>
<proteinExistence type="predicted"/>
<keyword evidence="2" id="KW-1185">Reference proteome</keyword>
<sequence length="192" mass="21601">MTRGKSRRRPRSFARLVRSDRMLKACRTTLRAASRDKDNKQELSGLDVDAVNMDAVKTRWLNQCGCTDHVLKSSDALLAIGDTVYLIEFKAGSQKNVKAHDVREKAISSLLVLSDLTGWTCKQMRSHVEYMYVHPSRTRIGNRVRGKAKGDDGGNEEKGIAEFLRLAEGSLFRRGHMLSGTDFDKFVNQALL</sequence>
<comment type="caution">
    <text evidence="1">The sequence shown here is derived from an EMBL/GenBank/DDBJ whole genome shotgun (WGS) entry which is preliminary data.</text>
</comment>
<dbReference type="AlphaFoldDB" id="A0A2A2ED55"/>
<organism evidence="1 2">
    <name type="scientific">Bifidobacterium italicum</name>
    <dbReference type="NCBI Taxonomy" id="1960968"/>
    <lineage>
        <taxon>Bacteria</taxon>
        <taxon>Bacillati</taxon>
        <taxon>Actinomycetota</taxon>
        <taxon>Actinomycetes</taxon>
        <taxon>Bifidobacteriales</taxon>
        <taxon>Bifidobacteriaceae</taxon>
        <taxon>Bifidobacterium</taxon>
    </lineage>
</organism>
<name>A0A2A2ED55_9BIFI</name>
<evidence type="ECO:0000313" key="2">
    <source>
        <dbReference type="Proteomes" id="UP000217986"/>
    </source>
</evidence>
<gene>
    <name evidence="1" type="ORF">B1400_1712</name>
</gene>
<reference evidence="1 2" key="1">
    <citation type="journal article" date="2017" name="ISME J.">
        <title>Unveiling bifidobacterial biogeography across the mammalian branch of the tree of life.</title>
        <authorList>
            <person name="Milani C."/>
            <person name="Mangifesta M."/>
            <person name="Mancabelli L."/>
            <person name="Lugli G.A."/>
            <person name="James K."/>
            <person name="Duranti S."/>
            <person name="Turroni F."/>
            <person name="Ferrario C."/>
            <person name="Ossiprandi M.C."/>
            <person name="van Sinderen D."/>
            <person name="Ventura M."/>
        </authorList>
    </citation>
    <scope>NUCLEOTIDE SEQUENCE [LARGE SCALE GENOMIC DNA]</scope>
    <source>
        <strain evidence="1 2">70</strain>
    </source>
</reference>
<accession>A0A2A2ED55</accession>
<dbReference type="Proteomes" id="UP000217986">
    <property type="component" value="Unassembled WGS sequence"/>
</dbReference>
<dbReference type="EMBL" id="MVOG01000045">
    <property type="protein sequence ID" value="PAU67149.1"/>
    <property type="molecule type" value="Genomic_DNA"/>
</dbReference>